<dbReference type="InterPro" id="IPR051164">
    <property type="entry name" value="NmrA-like_oxidored"/>
</dbReference>
<evidence type="ECO:0000313" key="5">
    <source>
        <dbReference type="Proteomes" id="UP001203852"/>
    </source>
</evidence>
<dbReference type="PANTHER" id="PTHR42748">
    <property type="entry name" value="NITROGEN METABOLITE REPRESSION PROTEIN NMRA FAMILY MEMBER"/>
    <property type="match status" value="1"/>
</dbReference>
<dbReference type="Pfam" id="PF05368">
    <property type="entry name" value="NmrA"/>
    <property type="match status" value="1"/>
</dbReference>
<keyword evidence="2" id="KW-0521">NADP</keyword>
<evidence type="ECO:0000259" key="3">
    <source>
        <dbReference type="Pfam" id="PF05368"/>
    </source>
</evidence>
<evidence type="ECO:0000256" key="2">
    <source>
        <dbReference type="ARBA" id="ARBA00022857"/>
    </source>
</evidence>
<dbReference type="AlphaFoldDB" id="A0AAN6E4Z0"/>
<proteinExistence type="inferred from homology"/>
<protein>
    <recommendedName>
        <fullName evidence="3">NmrA-like domain-containing protein</fullName>
    </recommendedName>
</protein>
<feature type="domain" description="NmrA-like" evidence="3">
    <location>
        <begin position="3"/>
        <end position="261"/>
    </location>
</feature>
<accession>A0AAN6E4Z0</accession>
<name>A0AAN6E4Z0_9EURO</name>
<keyword evidence="5" id="KW-1185">Reference proteome</keyword>
<evidence type="ECO:0000313" key="4">
    <source>
        <dbReference type="EMBL" id="KAI1618191.1"/>
    </source>
</evidence>
<dbReference type="Gene3D" id="3.90.25.10">
    <property type="entry name" value="UDP-galactose 4-epimerase, domain 1"/>
    <property type="match status" value="1"/>
</dbReference>
<gene>
    <name evidence="4" type="ORF">EDD36DRAFT_24407</name>
</gene>
<reference evidence="4" key="1">
    <citation type="journal article" date="2022" name="bioRxiv">
        <title>Deciphering the potential niche of two novel black yeast fungi from a biological soil crust based on their genomes, phenotypes, and melanin regulation.</title>
        <authorList>
            <consortium name="DOE Joint Genome Institute"/>
            <person name="Carr E.C."/>
            <person name="Barton Q."/>
            <person name="Grambo S."/>
            <person name="Sullivan M."/>
            <person name="Renfro C.M."/>
            <person name="Kuo A."/>
            <person name="Pangilinan J."/>
            <person name="Lipzen A."/>
            <person name="Keymanesh K."/>
            <person name="Savage E."/>
            <person name="Barry K."/>
            <person name="Grigoriev I.V."/>
            <person name="Riekhof W.R."/>
            <person name="Harris S.S."/>
        </authorList>
    </citation>
    <scope>NUCLEOTIDE SEQUENCE</scope>
    <source>
        <strain evidence="4">JF 03-4F</strain>
    </source>
</reference>
<comment type="similarity">
    <text evidence="1">Belongs to the NmrA-type oxidoreductase family.</text>
</comment>
<dbReference type="InterPro" id="IPR036291">
    <property type="entry name" value="NAD(P)-bd_dom_sf"/>
</dbReference>
<dbReference type="Proteomes" id="UP001203852">
    <property type="component" value="Unassembled WGS sequence"/>
</dbReference>
<dbReference type="InterPro" id="IPR008030">
    <property type="entry name" value="NmrA-like"/>
</dbReference>
<dbReference type="SUPFAM" id="SSF51735">
    <property type="entry name" value="NAD(P)-binding Rossmann-fold domains"/>
    <property type="match status" value="1"/>
</dbReference>
<comment type="caution">
    <text evidence="4">The sequence shown here is derived from an EMBL/GenBank/DDBJ whole genome shotgun (WGS) entry which is preliminary data.</text>
</comment>
<evidence type="ECO:0000256" key="1">
    <source>
        <dbReference type="ARBA" id="ARBA00006328"/>
    </source>
</evidence>
<dbReference type="PANTHER" id="PTHR42748:SF7">
    <property type="entry name" value="NMRA LIKE REDOX SENSOR 1-RELATED"/>
    <property type="match status" value="1"/>
</dbReference>
<organism evidence="4 5">
    <name type="scientific">Exophiala viscosa</name>
    <dbReference type="NCBI Taxonomy" id="2486360"/>
    <lineage>
        <taxon>Eukaryota</taxon>
        <taxon>Fungi</taxon>
        <taxon>Dikarya</taxon>
        <taxon>Ascomycota</taxon>
        <taxon>Pezizomycotina</taxon>
        <taxon>Eurotiomycetes</taxon>
        <taxon>Chaetothyriomycetidae</taxon>
        <taxon>Chaetothyriales</taxon>
        <taxon>Herpotrichiellaceae</taxon>
        <taxon>Exophiala</taxon>
    </lineage>
</organism>
<dbReference type="Gene3D" id="3.40.50.720">
    <property type="entry name" value="NAD(P)-binding Rossmann-like Domain"/>
    <property type="match status" value="1"/>
</dbReference>
<dbReference type="EMBL" id="MU404350">
    <property type="protein sequence ID" value="KAI1618191.1"/>
    <property type="molecule type" value="Genomic_DNA"/>
</dbReference>
<sequence length="313" mass="33844">MPHTVFVTGATGSQGGYVARGLLKAGLVVHAIARNPKSAPAQALQRAGAKVFPGNFDSKDSMVAAAQGCTAAFVNVSPVFTDPDGEAMHGQKVVDVCRDVGITHVVQSSVPNLERLERGELRGTSAQNPTLKYRYSKIAVERSVTEAGFESWTILQVPRLLNSFVDPLAQRIFPHLASEGVIRTVLPPNTPQSLLDPADIGLAVTEVLQDGSGRYHGRKVKLAGQQLTFGDIAGIMNEVLGQDRVRIEYISESEARELQKTSLMVASEMLFFENPEMLVIDDGDELGFQLHSAKEYFTREKAALERAVDAGLS</sequence>